<sequence>MPSTAAEGRPGRKRSGSRGHTFTGKPLSLMNVSCPTPPSPYKPSKHVQGGSHGASVTAAFVRGRQNMRVAARAVSTAAASISNLDHATKSPQVGCISPTRALDVAISQHRDASESTGGDEIFFELLFHEARRQFYVSAEETMRNDLIAGEEVAFSKMIIQELQGRAKLISGDENAVLVIKAAEDRAKKRQAMMERIEKEVSLRLKMQRGSELLAIQFEALLPVHKAGRECIIREESADLQEIFRWHKENRPLRGGKSLKIPKEDYRLTYAGQQAIRRSSSRSRSARWKRSNRSSVRTSRVYLAELELKRKSIRSPVTVLAPLVTTAAKDEAAPVTLLDGTLLLEHELAFQEEGKVRLQKEKNLRYADVRRMGQLQSLEKERADARQYILAEQAMYWMQITRLAMEGLYAAKEAKREREKREALEGVATAQRETQKHALKERVLLERELSAAKPVHGDSGESQAKQGIVNESTKEDVELPIDEAGAPASTVPDTLSPTSDSPVRSKGSEQQGVETTALNSDVTADDLAHLRHITDAITDQNKCKQLTALTSDEPNETDEGDSR</sequence>
<feature type="compositionally biased region" description="Acidic residues" evidence="1">
    <location>
        <begin position="552"/>
        <end position="562"/>
    </location>
</feature>
<dbReference type="Proteomes" id="UP000674318">
    <property type="component" value="Chromosome 32"/>
</dbReference>
<dbReference type="KEGG" id="phet:94288640"/>
<feature type="compositionally biased region" description="Polar residues" evidence="1">
    <location>
        <begin position="540"/>
        <end position="551"/>
    </location>
</feature>
<organism evidence="2 3">
    <name type="scientific">Porcisia hertigi</name>
    <dbReference type="NCBI Taxonomy" id="2761500"/>
    <lineage>
        <taxon>Eukaryota</taxon>
        <taxon>Discoba</taxon>
        <taxon>Euglenozoa</taxon>
        <taxon>Kinetoplastea</taxon>
        <taxon>Metakinetoplastina</taxon>
        <taxon>Trypanosomatida</taxon>
        <taxon>Trypanosomatidae</taxon>
        <taxon>Leishmaniinae</taxon>
        <taxon>Porcisia</taxon>
    </lineage>
</organism>
<protein>
    <submittedName>
        <fullName evidence="2">Uncharacterized protein</fullName>
    </submittedName>
</protein>
<evidence type="ECO:0000256" key="1">
    <source>
        <dbReference type="SAM" id="MobiDB-lite"/>
    </source>
</evidence>
<dbReference type="AlphaFoldDB" id="A0A836L3W8"/>
<feature type="region of interest" description="Disordered" evidence="1">
    <location>
        <begin position="483"/>
        <end position="521"/>
    </location>
</feature>
<dbReference type="GeneID" id="94288640"/>
<reference evidence="2 3" key="1">
    <citation type="submission" date="2021-02" db="EMBL/GenBank/DDBJ databases">
        <title>Porcisia hertigi Genome sequencing and assembly.</title>
        <authorList>
            <person name="Almutairi H."/>
            <person name="Gatherer D."/>
        </authorList>
    </citation>
    <scope>NUCLEOTIDE SEQUENCE [LARGE SCALE GENOMIC DNA]</scope>
    <source>
        <strain evidence="2 3">C119</strain>
    </source>
</reference>
<name>A0A836L3W8_9TRYP</name>
<dbReference type="OrthoDB" id="273659at2759"/>
<dbReference type="EMBL" id="JAFJZO010000032">
    <property type="protein sequence ID" value="KAG5496237.1"/>
    <property type="molecule type" value="Genomic_DNA"/>
</dbReference>
<evidence type="ECO:0000313" key="2">
    <source>
        <dbReference type="EMBL" id="KAG5496237.1"/>
    </source>
</evidence>
<proteinExistence type="predicted"/>
<feature type="region of interest" description="Disordered" evidence="1">
    <location>
        <begin position="540"/>
        <end position="562"/>
    </location>
</feature>
<feature type="compositionally biased region" description="Polar residues" evidence="1">
    <location>
        <begin position="490"/>
        <end position="521"/>
    </location>
</feature>
<feature type="region of interest" description="Disordered" evidence="1">
    <location>
        <begin position="1"/>
        <end position="50"/>
    </location>
</feature>
<gene>
    <name evidence="2" type="ORF">JKF63_02538</name>
</gene>
<dbReference type="RefSeq" id="XP_067754720.1">
    <property type="nucleotide sequence ID" value="XM_067898563.1"/>
</dbReference>
<comment type="caution">
    <text evidence="2">The sequence shown here is derived from an EMBL/GenBank/DDBJ whole genome shotgun (WGS) entry which is preliminary data.</text>
</comment>
<keyword evidence="3" id="KW-1185">Reference proteome</keyword>
<evidence type="ECO:0000313" key="3">
    <source>
        <dbReference type="Proteomes" id="UP000674318"/>
    </source>
</evidence>
<accession>A0A836L3W8</accession>